<organism evidence="2 3">
    <name type="scientific">Billgrantia endophytica</name>
    <dbReference type="NCBI Taxonomy" id="2033802"/>
    <lineage>
        <taxon>Bacteria</taxon>
        <taxon>Pseudomonadati</taxon>
        <taxon>Pseudomonadota</taxon>
        <taxon>Gammaproteobacteria</taxon>
        <taxon>Oceanospirillales</taxon>
        <taxon>Halomonadaceae</taxon>
        <taxon>Billgrantia</taxon>
    </lineage>
</organism>
<feature type="signal peptide" evidence="1">
    <location>
        <begin position="1"/>
        <end position="23"/>
    </location>
</feature>
<gene>
    <name evidence="2" type="ORF">C1H69_10095</name>
</gene>
<protein>
    <submittedName>
        <fullName evidence="2">Uncharacterized protein</fullName>
    </submittedName>
</protein>
<keyword evidence="3" id="KW-1185">Reference proteome</keyword>
<reference evidence="2 3" key="1">
    <citation type="submission" date="2018-01" db="EMBL/GenBank/DDBJ databases">
        <title>Halomonas endophytica sp. nov., isolated from storage liquid in the stems of Populus euphratica.</title>
        <authorList>
            <person name="Chen C."/>
        </authorList>
    </citation>
    <scope>NUCLEOTIDE SEQUENCE [LARGE SCALE GENOMIC DNA]</scope>
    <source>
        <strain evidence="2 3">MC28</strain>
    </source>
</reference>
<dbReference type="AlphaFoldDB" id="A0A2N7U4B7"/>
<proteinExistence type="predicted"/>
<comment type="caution">
    <text evidence="2">The sequence shown here is derived from an EMBL/GenBank/DDBJ whole genome shotgun (WGS) entry which is preliminary data.</text>
</comment>
<keyword evidence="1" id="KW-0732">Signal</keyword>
<accession>A0A2N7U4B7</accession>
<dbReference type="EMBL" id="PNRF01000020">
    <property type="protein sequence ID" value="PMR75268.1"/>
    <property type="molecule type" value="Genomic_DNA"/>
</dbReference>
<feature type="chain" id="PRO_5014769843" evidence="1">
    <location>
        <begin position="24"/>
        <end position="120"/>
    </location>
</feature>
<dbReference type="Proteomes" id="UP000235803">
    <property type="component" value="Unassembled WGS sequence"/>
</dbReference>
<evidence type="ECO:0000313" key="2">
    <source>
        <dbReference type="EMBL" id="PMR75268.1"/>
    </source>
</evidence>
<sequence>MKKSAFALSLVALSLTVSSAVSADSSSIDDVLAGALACTDSILEQSRAEQEQQTRGEMHLYSVPYEHAIAVQVGTSYSRDARIQYIPVIETSYLDGTTPGSAWSECMQARGLPTPTLPSE</sequence>
<name>A0A2N7U4B7_9GAMM</name>
<evidence type="ECO:0000313" key="3">
    <source>
        <dbReference type="Proteomes" id="UP000235803"/>
    </source>
</evidence>
<evidence type="ECO:0000256" key="1">
    <source>
        <dbReference type="SAM" id="SignalP"/>
    </source>
</evidence>